<sequence>MCCSCFNSSDIQLTRTTNLSSCKTANDETVLIYKINRTLIPHETVQGLCSTLKCTGDGSTIMSQTTCKQGNINIQGVCGNRISEDGMQSNLGKYWGLTQNQTFENCWNQNKLLLNSSACQYFGRSLQSRAWTNIFREEIEVEQTLVNDCDLLGNRTALPTFCLSANFSESDKGDHVLTMHRRDCSKQLEWFVCKKIKGHFAESNTQNYEESSRVNFSTTTYDDLDSTKHKNTTVTSTTNRTFDIDESSTPVYEEVNKN</sequence>
<organism evidence="1 2">
    <name type="scientific">Mytilus edulis</name>
    <name type="common">Blue mussel</name>
    <dbReference type="NCBI Taxonomy" id="6550"/>
    <lineage>
        <taxon>Eukaryota</taxon>
        <taxon>Metazoa</taxon>
        <taxon>Spiralia</taxon>
        <taxon>Lophotrochozoa</taxon>
        <taxon>Mollusca</taxon>
        <taxon>Bivalvia</taxon>
        <taxon>Autobranchia</taxon>
        <taxon>Pteriomorphia</taxon>
        <taxon>Mytilida</taxon>
        <taxon>Mytiloidea</taxon>
        <taxon>Mytilidae</taxon>
        <taxon>Mytilinae</taxon>
        <taxon>Mytilus</taxon>
    </lineage>
</organism>
<evidence type="ECO:0000313" key="2">
    <source>
        <dbReference type="Proteomes" id="UP000683360"/>
    </source>
</evidence>
<comment type="caution">
    <text evidence="1">The sequence shown here is derived from an EMBL/GenBank/DDBJ whole genome shotgun (WGS) entry which is preliminary data.</text>
</comment>
<accession>A0A8S3QFN1</accession>
<proteinExistence type="predicted"/>
<name>A0A8S3QFN1_MYTED</name>
<dbReference type="Proteomes" id="UP000683360">
    <property type="component" value="Unassembled WGS sequence"/>
</dbReference>
<protein>
    <submittedName>
        <fullName evidence="1">Uncharacterized protein</fullName>
    </submittedName>
</protein>
<dbReference type="OrthoDB" id="6188154at2759"/>
<keyword evidence="2" id="KW-1185">Reference proteome</keyword>
<dbReference type="EMBL" id="CAJPWZ010000460">
    <property type="protein sequence ID" value="CAG2193470.1"/>
    <property type="molecule type" value="Genomic_DNA"/>
</dbReference>
<dbReference type="AlphaFoldDB" id="A0A8S3QFN1"/>
<reference evidence="1" key="1">
    <citation type="submission" date="2021-03" db="EMBL/GenBank/DDBJ databases">
        <authorList>
            <person name="Bekaert M."/>
        </authorList>
    </citation>
    <scope>NUCLEOTIDE SEQUENCE</scope>
</reference>
<evidence type="ECO:0000313" key="1">
    <source>
        <dbReference type="EMBL" id="CAG2193470.1"/>
    </source>
</evidence>
<gene>
    <name evidence="1" type="ORF">MEDL_8632</name>
</gene>